<dbReference type="PROSITE" id="PS51257">
    <property type="entry name" value="PROKAR_LIPOPROTEIN"/>
    <property type="match status" value="1"/>
</dbReference>
<reference evidence="1" key="1">
    <citation type="submission" date="2019-03" db="EMBL/GenBank/DDBJ databases">
        <title>Lake Tanganyika Metagenome-Assembled Genomes (MAGs).</title>
        <authorList>
            <person name="Tran P."/>
        </authorList>
    </citation>
    <scope>NUCLEOTIDE SEQUENCE</scope>
    <source>
        <strain evidence="1">M_DeepCast_50m_m2_156</strain>
    </source>
</reference>
<dbReference type="Proteomes" id="UP000774699">
    <property type="component" value="Unassembled WGS sequence"/>
</dbReference>
<evidence type="ECO:0000313" key="2">
    <source>
        <dbReference type="Proteomes" id="UP000774699"/>
    </source>
</evidence>
<organism evidence="1 2">
    <name type="scientific">Candidatus Iainarchaeum sp</name>
    <dbReference type="NCBI Taxonomy" id="3101447"/>
    <lineage>
        <taxon>Archaea</taxon>
        <taxon>Candidatus Iainarchaeota</taxon>
        <taxon>Candidatus Iainarchaeia</taxon>
        <taxon>Candidatus Iainarchaeales</taxon>
        <taxon>Candidatus Iainarchaeaceae</taxon>
        <taxon>Candidatus Iainarchaeum</taxon>
    </lineage>
</organism>
<accession>A0A8T4C5V1</accession>
<name>A0A8T4C5V1_9ARCH</name>
<gene>
    <name evidence="1" type="ORF">FJY86_00990</name>
</gene>
<protein>
    <submittedName>
        <fullName evidence="1">Uncharacterized protein</fullName>
    </submittedName>
</protein>
<proteinExistence type="predicted"/>
<dbReference type="AlphaFoldDB" id="A0A8T4C5V1"/>
<evidence type="ECO:0000313" key="1">
    <source>
        <dbReference type="EMBL" id="MBM3281902.1"/>
    </source>
</evidence>
<comment type="caution">
    <text evidence="1">The sequence shown here is derived from an EMBL/GenBank/DDBJ whole genome shotgun (WGS) entry which is preliminary data.</text>
</comment>
<sequence>MIAQKKLLIGTIGILLIFILGCVSPSPQPPINPPVNPPSSGVSWLYFSPVQAHTNPWQVADTDFTSTPTEEQLVEAWLSSIAISTSTILFIPHDEIVCEALNCPRGDYLLVLPRTTQAQSELIEEGFAPMKEPFFYAQTSENNVVSLTLVNPSPEKIFYGGCNDYTIRKLTPNGEGMLLPGKTCILEGIPNVLESGKSITFHETISTNGNYEGMLGYSTGCASDKPISEAACTSEHTLQTNTFTIQNTVNASTISAVYGLKQCNSNPWQTDTNAFTLNEDKVAFTNWLEENGITPKYVSYVPAPEGLAVCLACSCASGETYRIIISTSEQVAAEGLGFITEGAYAWPEETPAFSAADWRIVTPYQCFANKWNTEHISVRNVEKDFELLQKWLEEQGVNVTYLAHIRGVTLSQQCTKLSTDKYGIGILNQEDVDLLSSLGFIAAGPQQTKLFTDTENMEERQYLYKTKFCQTPPWGAPDLSNGNEAEVVERVHAWLTEMGIPAYEKPTIHSVGVSPTGSCGTDSGLSVFITIPAWGEVHILPYGFAKPSYAFNPAKSQVYPITNSSAGGTMIAGGETCEGDACAYT</sequence>
<dbReference type="EMBL" id="VGJJ01000004">
    <property type="protein sequence ID" value="MBM3281902.1"/>
    <property type="molecule type" value="Genomic_DNA"/>
</dbReference>